<name>A0A380P3R1_WEIVI</name>
<protein>
    <submittedName>
        <fullName evidence="2">Uncharacterized protein</fullName>
    </submittedName>
</protein>
<evidence type="ECO:0000313" key="2">
    <source>
        <dbReference type="EMBL" id="SUP59122.1"/>
    </source>
</evidence>
<dbReference type="EMBL" id="UHIV01000004">
    <property type="protein sequence ID" value="SUP59122.1"/>
    <property type="molecule type" value="Genomic_DNA"/>
</dbReference>
<reference evidence="2 3" key="1">
    <citation type="submission" date="2018-06" db="EMBL/GenBank/DDBJ databases">
        <authorList>
            <consortium name="Pathogen Informatics"/>
            <person name="Doyle S."/>
        </authorList>
    </citation>
    <scope>NUCLEOTIDE SEQUENCE [LARGE SCALE GENOMIC DNA]</scope>
    <source>
        <strain evidence="2 3">NCTC13645</strain>
    </source>
</reference>
<sequence>MIIRKKGIWLVRRNVYFKCLDRFIRTSIDWRAVPGGAYTDDLSILYIVLGLNQKIFLIVIGLLSVSLLVWLFVLGCAELTRDTQHREGNVYAHQTKYLYHFLIILGWHWEMNIYSFLKGMRTVLCLLILECSIKSLMG</sequence>
<keyword evidence="1" id="KW-0812">Transmembrane</keyword>
<feature type="transmembrane region" description="Helical" evidence="1">
    <location>
        <begin position="97"/>
        <end position="117"/>
    </location>
</feature>
<evidence type="ECO:0000256" key="1">
    <source>
        <dbReference type="SAM" id="Phobius"/>
    </source>
</evidence>
<feature type="transmembrane region" description="Helical" evidence="1">
    <location>
        <begin position="55"/>
        <end position="77"/>
    </location>
</feature>
<keyword evidence="1" id="KW-1133">Transmembrane helix</keyword>
<proteinExistence type="predicted"/>
<dbReference type="Proteomes" id="UP000254621">
    <property type="component" value="Unassembled WGS sequence"/>
</dbReference>
<keyword evidence="1" id="KW-0472">Membrane</keyword>
<accession>A0A380P3R1</accession>
<evidence type="ECO:0000313" key="3">
    <source>
        <dbReference type="Proteomes" id="UP000254621"/>
    </source>
</evidence>
<gene>
    <name evidence="2" type="ORF">NCTC13645_01374</name>
</gene>
<organism evidence="2 3">
    <name type="scientific">Weissella viridescens</name>
    <name type="common">Lactobacillus viridescens</name>
    <dbReference type="NCBI Taxonomy" id="1629"/>
    <lineage>
        <taxon>Bacteria</taxon>
        <taxon>Bacillati</taxon>
        <taxon>Bacillota</taxon>
        <taxon>Bacilli</taxon>
        <taxon>Lactobacillales</taxon>
        <taxon>Lactobacillaceae</taxon>
        <taxon>Weissella</taxon>
    </lineage>
</organism>
<dbReference type="AlphaFoldDB" id="A0A380P3R1"/>